<dbReference type="Proteomes" id="UP001144978">
    <property type="component" value="Unassembled WGS sequence"/>
</dbReference>
<name>A0ACC1ME41_9APHY</name>
<keyword evidence="2" id="KW-1185">Reference proteome</keyword>
<comment type="caution">
    <text evidence="1">The sequence shown here is derived from an EMBL/GenBank/DDBJ whole genome shotgun (WGS) entry which is preliminary data.</text>
</comment>
<organism evidence="1 2">
    <name type="scientific">Trametes sanguinea</name>
    <dbReference type="NCBI Taxonomy" id="158606"/>
    <lineage>
        <taxon>Eukaryota</taxon>
        <taxon>Fungi</taxon>
        <taxon>Dikarya</taxon>
        <taxon>Basidiomycota</taxon>
        <taxon>Agaricomycotina</taxon>
        <taxon>Agaricomycetes</taxon>
        <taxon>Polyporales</taxon>
        <taxon>Polyporaceae</taxon>
        <taxon>Trametes</taxon>
    </lineage>
</organism>
<reference evidence="1" key="1">
    <citation type="submission" date="2022-08" db="EMBL/GenBank/DDBJ databases">
        <title>Genome Sequence of Pycnoporus sanguineus.</title>
        <authorList>
            <person name="Buettner E."/>
        </authorList>
    </citation>
    <scope>NUCLEOTIDE SEQUENCE</scope>
    <source>
        <strain evidence="1">CG-C14</strain>
    </source>
</reference>
<evidence type="ECO:0000313" key="2">
    <source>
        <dbReference type="Proteomes" id="UP001144978"/>
    </source>
</evidence>
<sequence length="289" mass="32136">MLDPHGALSYQITISVRRPSAPTDCSHFAHFSTHVRSTRSDVCCNGTLLPPTSRGDHENSTARPVPMPVQLSIPPTHLSAYESADRPALIQGSLRHCEPNFIVAVRSPGLEATEDRWPESDDSLSDKMRPADALRRIQIPHGPLPRLFVYQIIRRPLCRKALSDKPPFTHGINLGFFKRFLSLGSSKSKKNKKKQNTAHAKEAVDAEGRILPRELVPQDPDTSMNRLLRSSSTKFSVMSAIDYASLPPLRTSSSHSRPARLRAHLRFHLRPRCSPSQPLLVCSGPGRTL</sequence>
<evidence type="ECO:0000313" key="1">
    <source>
        <dbReference type="EMBL" id="KAJ2964006.1"/>
    </source>
</evidence>
<protein>
    <submittedName>
        <fullName evidence="1">Uncharacterized protein</fullName>
    </submittedName>
</protein>
<proteinExistence type="predicted"/>
<accession>A0ACC1ME41</accession>
<gene>
    <name evidence="1" type="ORF">NUW54_g14257</name>
</gene>
<dbReference type="EMBL" id="JANSHE010007203">
    <property type="protein sequence ID" value="KAJ2964006.1"/>
    <property type="molecule type" value="Genomic_DNA"/>
</dbReference>